<organism evidence="2 3">
    <name type="scientific">Saccharomonospora cyanea NA-134</name>
    <dbReference type="NCBI Taxonomy" id="882082"/>
    <lineage>
        <taxon>Bacteria</taxon>
        <taxon>Bacillati</taxon>
        <taxon>Actinomycetota</taxon>
        <taxon>Actinomycetes</taxon>
        <taxon>Pseudonocardiales</taxon>
        <taxon>Pseudonocardiaceae</taxon>
        <taxon>Saccharomonospora</taxon>
    </lineage>
</organism>
<dbReference type="EMBL" id="CM001440">
    <property type="protein sequence ID" value="EHR60588.1"/>
    <property type="molecule type" value="Genomic_DNA"/>
</dbReference>
<proteinExistence type="predicted"/>
<accession>H5XHA3</accession>
<feature type="region of interest" description="Disordered" evidence="1">
    <location>
        <begin position="1"/>
        <end position="20"/>
    </location>
</feature>
<feature type="compositionally biased region" description="Basic and acidic residues" evidence="1">
    <location>
        <begin position="11"/>
        <end position="20"/>
    </location>
</feature>
<dbReference type="STRING" id="882082.SaccyDRAFT_1690"/>
<dbReference type="AlphaFoldDB" id="H5XHA3"/>
<sequence length="89" mass="10081">MAASSDWVDEDGIRQPRGDTHAWIPGTNQTLCGLPLHRTRLARFHHVLWVDALWLADTSDQRIAVCSRCVGAAGGRRDRPRWTRVNPRP</sequence>
<evidence type="ECO:0000313" key="2">
    <source>
        <dbReference type="EMBL" id="EHR60588.1"/>
    </source>
</evidence>
<reference evidence="2 3" key="1">
    <citation type="submission" date="2011-11" db="EMBL/GenBank/DDBJ databases">
        <title>The Noncontiguous Finished sequence of Saccharomonospora cyanea NA-134.</title>
        <authorList>
            <consortium name="US DOE Joint Genome Institute"/>
            <person name="Lucas S."/>
            <person name="Han J."/>
            <person name="Lapidus A."/>
            <person name="Cheng J.-F."/>
            <person name="Goodwin L."/>
            <person name="Pitluck S."/>
            <person name="Peters L."/>
            <person name="Ovchinnikova G."/>
            <person name="Lu M."/>
            <person name="Detter J.C."/>
            <person name="Han C."/>
            <person name="Tapia R."/>
            <person name="Land M."/>
            <person name="Hauser L."/>
            <person name="Kyrpides N."/>
            <person name="Ivanova N."/>
            <person name="Pagani I."/>
            <person name="Brambilla E.-M."/>
            <person name="Klenk H.-P."/>
            <person name="Woyke T."/>
        </authorList>
    </citation>
    <scope>NUCLEOTIDE SEQUENCE [LARGE SCALE GENOMIC DNA]</scope>
    <source>
        <strain evidence="2 3">NA-134</strain>
    </source>
</reference>
<dbReference type="Proteomes" id="UP000002791">
    <property type="component" value="Chromosome"/>
</dbReference>
<protein>
    <submittedName>
        <fullName evidence="2">Uncharacterized protein</fullName>
    </submittedName>
</protein>
<name>H5XHA3_9PSEU</name>
<evidence type="ECO:0000256" key="1">
    <source>
        <dbReference type="SAM" id="MobiDB-lite"/>
    </source>
</evidence>
<dbReference type="eggNOG" id="ENOG50336CR">
    <property type="taxonomic scope" value="Bacteria"/>
</dbReference>
<gene>
    <name evidence="2" type="ORF">SaccyDRAFT_1690</name>
</gene>
<dbReference type="HOGENOM" id="CLU_181477_0_0_11"/>
<evidence type="ECO:0000313" key="3">
    <source>
        <dbReference type="Proteomes" id="UP000002791"/>
    </source>
</evidence>
<keyword evidence="3" id="KW-1185">Reference proteome</keyword>